<dbReference type="InterPro" id="IPR002885">
    <property type="entry name" value="PPR_rpt"/>
</dbReference>
<keyword evidence="1" id="KW-0677">Repeat</keyword>
<evidence type="ECO:0000313" key="4">
    <source>
        <dbReference type="Proteomes" id="UP001630127"/>
    </source>
</evidence>
<dbReference type="PANTHER" id="PTHR47932">
    <property type="entry name" value="ATPASE EXPRESSION PROTEIN 3"/>
    <property type="match status" value="1"/>
</dbReference>
<comment type="caution">
    <text evidence="3">The sequence shown here is derived from an EMBL/GenBank/DDBJ whole genome shotgun (WGS) entry which is preliminary data.</text>
</comment>
<evidence type="ECO:0000256" key="1">
    <source>
        <dbReference type="ARBA" id="ARBA00022737"/>
    </source>
</evidence>
<evidence type="ECO:0000313" key="3">
    <source>
        <dbReference type="EMBL" id="KAL3499652.1"/>
    </source>
</evidence>
<organism evidence="3 4">
    <name type="scientific">Cinchona calisaya</name>
    <dbReference type="NCBI Taxonomy" id="153742"/>
    <lineage>
        <taxon>Eukaryota</taxon>
        <taxon>Viridiplantae</taxon>
        <taxon>Streptophyta</taxon>
        <taxon>Embryophyta</taxon>
        <taxon>Tracheophyta</taxon>
        <taxon>Spermatophyta</taxon>
        <taxon>Magnoliopsida</taxon>
        <taxon>eudicotyledons</taxon>
        <taxon>Gunneridae</taxon>
        <taxon>Pentapetalae</taxon>
        <taxon>asterids</taxon>
        <taxon>lamiids</taxon>
        <taxon>Gentianales</taxon>
        <taxon>Rubiaceae</taxon>
        <taxon>Cinchonoideae</taxon>
        <taxon>Cinchoneae</taxon>
        <taxon>Cinchona</taxon>
    </lineage>
</organism>
<accession>A0ABD2Y1G4</accession>
<sequence length="141" mass="16001">MEMLGEMEKESGDSKTNLVTYTAVIQKFCEKDQSMDALRILDRMREFGCKPNSITRRVLIKGLCGEGNLGEAYKVIDKVAGECVLYDECYSSLLLALWQIETLRRQRWLILARGLRPDGAASSTVLRRLCSVGRWLDAFCL</sequence>
<name>A0ABD2Y1G4_9GENT</name>
<dbReference type="PANTHER" id="PTHR47932:SF22">
    <property type="entry name" value="OS03G0225300 PROTEIN"/>
    <property type="match status" value="1"/>
</dbReference>
<gene>
    <name evidence="3" type="ORF">ACH5RR_038745</name>
</gene>
<dbReference type="EMBL" id="JBJUIK010000016">
    <property type="protein sequence ID" value="KAL3499652.1"/>
    <property type="molecule type" value="Genomic_DNA"/>
</dbReference>
<dbReference type="Proteomes" id="UP001630127">
    <property type="component" value="Unassembled WGS sequence"/>
</dbReference>
<dbReference type="NCBIfam" id="TIGR00756">
    <property type="entry name" value="PPR"/>
    <property type="match status" value="1"/>
</dbReference>
<evidence type="ECO:0000256" key="2">
    <source>
        <dbReference type="PROSITE-ProRule" id="PRU00708"/>
    </source>
</evidence>
<dbReference type="InterPro" id="IPR011990">
    <property type="entry name" value="TPR-like_helical_dom_sf"/>
</dbReference>
<dbReference type="Gene3D" id="1.25.40.10">
    <property type="entry name" value="Tetratricopeptide repeat domain"/>
    <property type="match status" value="1"/>
</dbReference>
<dbReference type="Pfam" id="PF13041">
    <property type="entry name" value="PPR_2"/>
    <property type="match status" value="1"/>
</dbReference>
<protein>
    <recommendedName>
        <fullName evidence="5">Pentatricopeptide repeat-containing protein</fullName>
    </recommendedName>
</protein>
<dbReference type="AlphaFoldDB" id="A0ABD2Y1G4"/>
<evidence type="ECO:0008006" key="5">
    <source>
        <dbReference type="Google" id="ProtNLM"/>
    </source>
</evidence>
<keyword evidence="4" id="KW-1185">Reference proteome</keyword>
<feature type="repeat" description="PPR" evidence="2">
    <location>
        <begin position="17"/>
        <end position="51"/>
    </location>
</feature>
<dbReference type="PROSITE" id="PS51375">
    <property type="entry name" value="PPR"/>
    <property type="match status" value="1"/>
</dbReference>
<reference evidence="3 4" key="1">
    <citation type="submission" date="2024-11" db="EMBL/GenBank/DDBJ databases">
        <title>A near-complete genome assembly of Cinchona calisaya.</title>
        <authorList>
            <person name="Lian D.C."/>
            <person name="Zhao X.W."/>
            <person name="Wei L."/>
        </authorList>
    </citation>
    <scope>NUCLEOTIDE SEQUENCE [LARGE SCALE GENOMIC DNA]</scope>
    <source>
        <tissue evidence="3">Nenye</tissue>
    </source>
</reference>
<proteinExistence type="predicted"/>